<reference evidence="3 4" key="1">
    <citation type="journal article" date="2014" name="Genome Announc.">
        <title>Draft genome sequence of the pathogenic fungus Scedosporium apiospermum.</title>
        <authorList>
            <person name="Vandeputte P."/>
            <person name="Ghamrawi S."/>
            <person name="Rechenmann M."/>
            <person name="Iltis A."/>
            <person name="Giraud S."/>
            <person name="Fleury M."/>
            <person name="Thornton C."/>
            <person name="Delhaes L."/>
            <person name="Meyer W."/>
            <person name="Papon N."/>
            <person name="Bouchara J.P."/>
        </authorList>
    </citation>
    <scope>NUCLEOTIDE SEQUENCE [LARGE SCALE GENOMIC DNA]</scope>
    <source>
        <strain evidence="3 4">IHEM 14462</strain>
    </source>
</reference>
<evidence type="ECO:0000256" key="1">
    <source>
        <dbReference type="ARBA" id="ARBA00004123"/>
    </source>
</evidence>
<dbReference type="PANTHER" id="PTHR37534">
    <property type="entry name" value="TRANSCRIPTIONAL ACTIVATOR PROTEIN UGA3"/>
    <property type="match status" value="1"/>
</dbReference>
<protein>
    <recommendedName>
        <fullName evidence="5">Acriflavine sensitivity control protein acr-2</fullName>
    </recommendedName>
</protein>
<proteinExistence type="predicted"/>
<dbReference type="GO" id="GO:0045944">
    <property type="term" value="P:positive regulation of transcription by RNA polymerase II"/>
    <property type="evidence" value="ECO:0007669"/>
    <property type="project" value="TreeGrafter"/>
</dbReference>
<dbReference type="GeneID" id="27719797"/>
<dbReference type="Pfam" id="PF11951">
    <property type="entry name" value="Fungal_trans_2"/>
    <property type="match status" value="1"/>
</dbReference>
<accession>A0A084FU33</accession>
<keyword evidence="2" id="KW-0539">Nucleus</keyword>
<dbReference type="PANTHER" id="PTHR37534:SF51">
    <property type="entry name" value="ACRIFLAVINE SENSITIVITY CONTROL PROTEIN ACR-2"/>
    <property type="match status" value="1"/>
</dbReference>
<organism evidence="3 4">
    <name type="scientific">Pseudallescheria apiosperma</name>
    <name type="common">Scedosporium apiospermum</name>
    <dbReference type="NCBI Taxonomy" id="563466"/>
    <lineage>
        <taxon>Eukaryota</taxon>
        <taxon>Fungi</taxon>
        <taxon>Dikarya</taxon>
        <taxon>Ascomycota</taxon>
        <taxon>Pezizomycotina</taxon>
        <taxon>Sordariomycetes</taxon>
        <taxon>Hypocreomycetidae</taxon>
        <taxon>Microascales</taxon>
        <taxon>Microascaceae</taxon>
        <taxon>Scedosporium</taxon>
    </lineage>
</organism>
<dbReference type="OrthoDB" id="5380854at2759"/>
<evidence type="ECO:0000313" key="3">
    <source>
        <dbReference type="EMBL" id="KEZ38595.1"/>
    </source>
</evidence>
<gene>
    <name evidence="3" type="ORF">SAPIO_CDS10586</name>
</gene>
<evidence type="ECO:0000313" key="4">
    <source>
        <dbReference type="Proteomes" id="UP000028545"/>
    </source>
</evidence>
<dbReference type="EMBL" id="JOWA01000176">
    <property type="protein sequence ID" value="KEZ38595.1"/>
    <property type="molecule type" value="Genomic_DNA"/>
</dbReference>
<dbReference type="OMA" id="CAHRTAV"/>
<dbReference type="GO" id="GO:0003700">
    <property type="term" value="F:DNA-binding transcription factor activity"/>
    <property type="evidence" value="ECO:0007669"/>
    <property type="project" value="TreeGrafter"/>
</dbReference>
<dbReference type="AlphaFoldDB" id="A0A084FU33"/>
<dbReference type="VEuPathDB" id="FungiDB:SAPIO_CDS10586"/>
<dbReference type="GO" id="GO:0000976">
    <property type="term" value="F:transcription cis-regulatory region binding"/>
    <property type="evidence" value="ECO:0007669"/>
    <property type="project" value="TreeGrafter"/>
</dbReference>
<comment type="caution">
    <text evidence="3">The sequence shown here is derived from an EMBL/GenBank/DDBJ whole genome shotgun (WGS) entry which is preliminary data.</text>
</comment>
<dbReference type="RefSeq" id="XP_016638394.1">
    <property type="nucleotide sequence ID" value="XM_016784154.1"/>
</dbReference>
<comment type="subcellular location">
    <subcellularLocation>
        <location evidence="1">Nucleus</location>
    </subcellularLocation>
</comment>
<dbReference type="InterPro" id="IPR021858">
    <property type="entry name" value="Fun_TF"/>
</dbReference>
<dbReference type="KEGG" id="sapo:SAPIO_CDS10586"/>
<evidence type="ECO:0008006" key="5">
    <source>
        <dbReference type="Google" id="ProtNLM"/>
    </source>
</evidence>
<dbReference type="Proteomes" id="UP000028545">
    <property type="component" value="Unassembled WGS sequence"/>
</dbReference>
<sequence>MDALMAKQKTLQLMPSALHNINTIGGDILLAAAVFLVNVELLESGTRCWKPHLEGAARIMSLVQTLTPVDEPLRDYIMSDCIVTNDTEDYYSDDDDILSSTGMALLERAQNVDLAAWACRLDKPDTIASRYMAASAHQMATCLYVMQSFPSLLRWVGDGAYDALIDRLYNTLSQIPDPDPNFKATIWPTFIIGTTAWTVEKQNWVIDRLRRLTVAICWGFVYTAIDTLQALWRLDERNYQIDDIL</sequence>
<evidence type="ECO:0000256" key="2">
    <source>
        <dbReference type="ARBA" id="ARBA00023242"/>
    </source>
</evidence>
<dbReference type="GO" id="GO:0005634">
    <property type="term" value="C:nucleus"/>
    <property type="evidence" value="ECO:0007669"/>
    <property type="project" value="UniProtKB-SubCell"/>
</dbReference>
<keyword evidence="4" id="KW-1185">Reference proteome</keyword>
<name>A0A084FU33_PSEDA</name>
<dbReference type="HOGENOM" id="CLU_1134116_0_0_1"/>